<reference evidence="3" key="2">
    <citation type="journal article" date="2017" name="Nat. Plants">
        <title>The Aegilops tauschii genome reveals multiple impacts of transposons.</title>
        <authorList>
            <person name="Zhao G."/>
            <person name="Zou C."/>
            <person name="Li K."/>
            <person name="Wang K."/>
            <person name="Li T."/>
            <person name="Gao L."/>
            <person name="Zhang X."/>
            <person name="Wang H."/>
            <person name="Yang Z."/>
            <person name="Liu X."/>
            <person name="Jiang W."/>
            <person name="Mao L."/>
            <person name="Kong X."/>
            <person name="Jiao Y."/>
            <person name="Jia J."/>
        </authorList>
    </citation>
    <scope>NUCLEOTIDE SEQUENCE [LARGE SCALE GENOMIC DNA]</scope>
    <source>
        <strain evidence="3">cv. AL8/78</strain>
    </source>
</reference>
<reference evidence="2" key="3">
    <citation type="journal article" date="2017" name="Nature">
        <title>Genome sequence of the progenitor of the wheat D genome Aegilops tauschii.</title>
        <authorList>
            <person name="Luo M.C."/>
            <person name="Gu Y.Q."/>
            <person name="Puiu D."/>
            <person name="Wang H."/>
            <person name="Twardziok S.O."/>
            <person name="Deal K.R."/>
            <person name="Huo N."/>
            <person name="Zhu T."/>
            <person name="Wang L."/>
            <person name="Wang Y."/>
            <person name="McGuire P.E."/>
            <person name="Liu S."/>
            <person name="Long H."/>
            <person name="Ramasamy R.K."/>
            <person name="Rodriguez J.C."/>
            <person name="Van S.L."/>
            <person name="Yuan L."/>
            <person name="Wang Z."/>
            <person name="Xia Z."/>
            <person name="Xiao L."/>
            <person name="Anderson O.D."/>
            <person name="Ouyang S."/>
            <person name="Liang Y."/>
            <person name="Zimin A.V."/>
            <person name="Pertea G."/>
            <person name="Qi P."/>
            <person name="Bennetzen J.L."/>
            <person name="Dai X."/>
            <person name="Dawson M.W."/>
            <person name="Muller H.G."/>
            <person name="Kugler K."/>
            <person name="Rivarola-Duarte L."/>
            <person name="Spannagl M."/>
            <person name="Mayer K.F.X."/>
            <person name="Lu F.H."/>
            <person name="Bevan M.W."/>
            <person name="Leroy P."/>
            <person name="Li P."/>
            <person name="You F.M."/>
            <person name="Sun Q."/>
            <person name="Liu Z."/>
            <person name="Lyons E."/>
            <person name="Wicker T."/>
            <person name="Salzberg S.L."/>
            <person name="Devos K.M."/>
            <person name="Dvorak J."/>
        </authorList>
    </citation>
    <scope>NUCLEOTIDE SEQUENCE [LARGE SCALE GENOMIC DNA]</scope>
    <source>
        <strain evidence="2">cv. AL8/78</strain>
    </source>
</reference>
<dbReference type="AlphaFoldDB" id="A0A453M2F8"/>
<dbReference type="Proteomes" id="UP000015105">
    <property type="component" value="Chromosome 5D"/>
</dbReference>
<feature type="compositionally biased region" description="Basic and acidic residues" evidence="1">
    <location>
        <begin position="1"/>
        <end position="13"/>
    </location>
</feature>
<organism evidence="2 3">
    <name type="scientific">Aegilops tauschii subsp. strangulata</name>
    <name type="common">Goatgrass</name>
    <dbReference type="NCBI Taxonomy" id="200361"/>
    <lineage>
        <taxon>Eukaryota</taxon>
        <taxon>Viridiplantae</taxon>
        <taxon>Streptophyta</taxon>
        <taxon>Embryophyta</taxon>
        <taxon>Tracheophyta</taxon>
        <taxon>Spermatophyta</taxon>
        <taxon>Magnoliopsida</taxon>
        <taxon>Liliopsida</taxon>
        <taxon>Poales</taxon>
        <taxon>Poaceae</taxon>
        <taxon>BOP clade</taxon>
        <taxon>Pooideae</taxon>
        <taxon>Triticodae</taxon>
        <taxon>Triticeae</taxon>
        <taxon>Triticinae</taxon>
        <taxon>Aegilops</taxon>
    </lineage>
</organism>
<evidence type="ECO:0000313" key="2">
    <source>
        <dbReference type="EnsemblPlants" id="AET5Gv21016500.11"/>
    </source>
</evidence>
<keyword evidence="3" id="KW-1185">Reference proteome</keyword>
<proteinExistence type="predicted"/>
<reference evidence="2" key="4">
    <citation type="submission" date="2019-03" db="UniProtKB">
        <authorList>
            <consortium name="EnsemblPlants"/>
        </authorList>
    </citation>
    <scope>IDENTIFICATION</scope>
</reference>
<dbReference type="Gramene" id="AET5Gv21016500.11">
    <property type="protein sequence ID" value="AET5Gv21016500.11"/>
    <property type="gene ID" value="AET5Gv21016500"/>
</dbReference>
<feature type="region of interest" description="Disordered" evidence="1">
    <location>
        <begin position="1"/>
        <end position="49"/>
    </location>
</feature>
<name>A0A453M2F8_AEGTS</name>
<reference evidence="2" key="5">
    <citation type="journal article" date="2021" name="G3 (Bethesda)">
        <title>Aegilops tauschii genome assembly Aet v5.0 features greater sequence contiguity and improved annotation.</title>
        <authorList>
            <person name="Wang L."/>
            <person name="Zhu T."/>
            <person name="Rodriguez J.C."/>
            <person name="Deal K.R."/>
            <person name="Dubcovsky J."/>
            <person name="McGuire P.E."/>
            <person name="Lux T."/>
            <person name="Spannagl M."/>
            <person name="Mayer K.F.X."/>
            <person name="Baldrich P."/>
            <person name="Meyers B.C."/>
            <person name="Huo N."/>
            <person name="Gu Y.Q."/>
            <person name="Zhou H."/>
            <person name="Devos K.M."/>
            <person name="Bennetzen J.L."/>
            <person name="Unver T."/>
            <person name="Budak H."/>
            <person name="Gulick P.J."/>
            <person name="Galiba G."/>
            <person name="Kalapos B."/>
            <person name="Nelson D.R."/>
            <person name="Li P."/>
            <person name="You F.M."/>
            <person name="Luo M.C."/>
            <person name="Dvorak J."/>
        </authorList>
    </citation>
    <scope>NUCLEOTIDE SEQUENCE [LARGE SCALE GENOMIC DNA]</scope>
    <source>
        <strain evidence="2">cv. AL8/78</strain>
    </source>
</reference>
<accession>A0A453M2F8</accession>
<reference evidence="3" key="1">
    <citation type="journal article" date="2014" name="Science">
        <title>Ancient hybridizations among the ancestral genomes of bread wheat.</title>
        <authorList>
            <consortium name="International Wheat Genome Sequencing Consortium,"/>
            <person name="Marcussen T."/>
            <person name="Sandve S.R."/>
            <person name="Heier L."/>
            <person name="Spannagl M."/>
            <person name="Pfeifer M."/>
            <person name="Jakobsen K.S."/>
            <person name="Wulff B.B."/>
            <person name="Steuernagel B."/>
            <person name="Mayer K.F."/>
            <person name="Olsen O.A."/>
        </authorList>
    </citation>
    <scope>NUCLEOTIDE SEQUENCE [LARGE SCALE GENOMIC DNA]</scope>
    <source>
        <strain evidence="3">cv. AL8/78</strain>
    </source>
</reference>
<dbReference type="EnsemblPlants" id="AET5Gv21016500.11">
    <property type="protein sequence ID" value="AET5Gv21016500.11"/>
    <property type="gene ID" value="AET5Gv21016500"/>
</dbReference>
<evidence type="ECO:0000256" key="1">
    <source>
        <dbReference type="SAM" id="MobiDB-lite"/>
    </source>
</evidence>
<sequence length="49" mass="5381">GNKSQEHNRRKEQPTPVPPISKQQESTPPPRPARPSLRPSTVTAPAITD</sequence>
<evidence type="ECO:0000313" key="3">
    <source>
        <dbReference type="Proteomes" id="UP000015105"/>
    </source>
</evidence>
<protein>
    <submittedName>
        <fullName evidence="2">Uncharacterized protein</fullName>
    </submittedName>
</protein>